<reference evidence="1" key="3">
    <citation type="submission" date="2023-03" db="EMBL/GenBank/DDBJ databases">
        <authorList>
            <person name="Shen W."/>
            <person name="Cai J."/>
        </authorList>
    </citation>
    <scope>NUCLEOTIDE SEQUENCE</scope>
    <source>
        <strain evidence="1">P33-2</strain>
    </source>
</reference>
<reference evidence="3 5" key="1">
    <citation type="submission" date="2017-10" db="EMBL/GenBank/DDBJ databases">
        <title>FDA dAtabase for Regulatory Grade micrObial Sequences (FDA-ARGOS): Supporting development and validation of Infectious Disease Dx tests.</title>
        <authorList>
            <person name="Campos J."/>
            <person name="Goldberg B."/>
            <person name="Tallon L.J."/>
            <person name="Sadzewicz L."/>
            <person name="Sengamalay N."/>
            <person name="Ott S."/>
            <person name="Godinez A."/>
            <person name="Nagaraj S."/>
            <person name="Vyas G."/>
            <person name="Aluvathingal J."/>
            <person name="Nadendla S."/>
            <person name="Geyer C."/>
            <person name="Nandy P."/>
            <person name="Hobson J."/>
            <person name="Sichtig H."/>
        </authorList>
    </citation>
    <scope>NUCLEOTIDE SEQUENCE [LARGE SCALE GENOMIC DNA]</scope>
    <source>
        <strain evidence="3 5">FDAARGOS_185</strain>
    </source>
</reference>
<dbReference type="Pfam" id="PF21983">
    <property type="entry name" value="NikA-like"/>
    <property type="match status" value="1"/>
</dbReference>
<dbReference type="Proteomes" id="UP001260773">
    <property type="component" value="Unassembled WGS sequence"/>
</dbReference>
<name>A0A2N8PUA6_ENTAV</name>
<dbReference type="Proteomes" id="UP000316316">
    <property type="component" value="Unassembled WGS sequence"/>
</dbReference>
<sequence>MKKKENRKRPIQKKVWLNKDENDYLRKKIEASPYNNFQNFVRIMLITGEIVNVDYSELRKLNQEVSRIGNNVNQMVRLANQFEEISPDDVQTLISEVRNLQVMVTAALKREMQRGK</sequence>
<reference evidence="2 4" key="2">
    <citation type="submission" date="2018-12" db="EMBL/GenBank/DDBJ databases">
        <title>A novel vanA-carrying plasmid in a clinical isolate of Enterococcus avium.</title>
        <authorList>
            <person name="Bernasconi O.J."/>
            <person name="Luzzaro F."/>
            <person name="Endimiani A."/>
        </authorList>
    </citation>
    <scope>NUCLEOTIDE SEQUENCE [LARGE SCALE GENOMIC DNA]</scope>
    <source>
        <strain evidence="2 4">LC0559/18</strain>
    </source>
</reference>
<dbReference type="Proteomes" id="UP000288388">
    <property type="component" value="Unassembled WGS sequence"/>
</dbReference>
<dbReference type="InterPro" id="IPR053842">
    <property type="entry name" value="NikA-like"/>
</dbReference>
<protein>
    <submittedName>
        <fullName evidence="2">Plasmid mobilization relaxosome protein MobC</fullName>
    </submittedName>
</protein>
<dbReference type="RefSeq" id="WP_049220620.1">
    <property type="nucleotide sequence ID" value="NZ_CABHNH010000034.1"/>
</dbReference>
<gene>
    <name evidence="2" type="primary">mobC</name>
    <name evidence="3" type="ORF">AUF17_16390</name>
    <name evidence="2" type="ORF">EK398_19585</name>
    <name evidence="1" type="ORF">P7D43_22635</name>
</gene>
<dbReference type="AlphaFoldDB" id="A0A2N8PUA6"/>
<evidence type="ECO:0000313" key="4">
    <source>
        <dbReference type="Proteomes" id="UP000288388"/>
    </source>
</evidence>
<dbReference type="EMBL" id="RYZS01000002">
    <property type="protein sequence ID" value="RVU92694.1"/>
    <property type="molecule type" value="Genomic_DNA"/>
</dbReference>
<organism evidence="2 4">
    <name type="scientific">Enterococcus avium</name>
    <name type="common">Streptococcus avium</name>
    <dbReference type="NCBI Taxonomy" id="33945"/>
    <lineage>
        <taxon>Bacteria</taxon>
        <taxon>Bacillati</taxon>
        <taxon>Bacillota</taxon>
        <taxon>Bacilli</taxon>
        <taxon>Lactobacillales</taxon>
        <taxon>Enterococcaceae</taxon>
        <taxon>Enterococcus</taxon>
    </lineage>
</organism>
<dbReference type="EMBL" id="JARPWH010000196">
    <property type="protein sequence ID" value="MDT2405162.1"/>
    <property type="molecule type" value="Genomic_DNA"/>
</dbReference>
<evidence type="ECO:0000313" key="3">
    <source>
        <dbReference type="EMBL" id="TRZ28306.1"/>
    </source>
</evidence>
<evidence type="ECO:0000313" key="5">
    <source>
        <dbReference type="Proteomes" id="UP000316316"/>
    </source>
</evidence>
<evidence type="ECO:0000313" key="1">
    <source>
        <dbReference type="EMBL" id="MDT2405162.1"/>
    </source>
</evidence>
<evidence type="ECO:0000313" key="2">
    <source>
        <dbReference type="EMBL" id="RVU92694.1"/>
    </source>
</evidence>
<comment type="caution">
    <text evidence="2">The sequence shown here is derived from an EMBL/GenBank/DDBJ whole genome shotgun (WGS) entry which is preliminary data.</text>
</comment>
<accession>A0A2N8PUA6</accession>
<dbReference type="EMBL" id="PDXQ01000002">
    <property type="protein sequence ID" value="TRZ28306.1"/>
    <property type="molecule type" value="Genomic_DNA"/>
</dbReference>
<proteinExistence type="predicted"/>